<sequence length="413" mass="41917">MSLSISTRRSPPPSSPPLASKSPSLSPGEVDAPPTPPPVTPPPRGPWTLATFRALFSSRTPPPATPSAPALYHATGTLTALASGRLLARIQGVHTAATLTPPTVVTPDTSLVEDTGGVLRHPGGSLTLGPPDGGGGAGGLAATAAWAAYAVAVGRRAHWYTDPLTDDFLSVWRHVPGAPPRRVRGVVGPPSAVVWALDPQGHVHASAGRPLVPTGGATGGGVGLGAGGRGGLFPKVPTLTVDPPPAADAAPVAATPFAYTLYTPGRARRRSSSRPDARAGASPAGWEEYVLLPPPPPRGVGALARALIGGGPGGADGGAAPAVRWTRVGGCPAWYSASATCVTRVVATRVRGWGDLPPELRARAEAGMATLPGGMAAVGAERERWRVGRAVGRGGKGRGGGGVRGWLRRRRWW</sequence>
<dbReference type="Proteomes" id="UP000798662">
    <property type="component" value="Chromosome 1"/>
</dbReference>
<protein>
    <submittedName>
        <fullName evidence="1">Uncharacterized protein</fullName>
    </submittedName>
</protein>
<keyword evidence="2" id="KW-1185">Reference proteome</keyword>
<dbReference type="EMBL" id="CM020618">
    <property type="protein sequence ID" value="KAK1862403.1"/>
    <property type="molecule type" value="Genomic_DNA"/>
</dbReference>
<gene>
    <name evidence="1" type="ORF">I4F81_004977</name>
</gene>
<evidence type="ECO:0000313" key="1">
    <source>
        <dbReference type="EMBL" id="KAK1862403.1"/>
    </source>
</evidence>
<accession>A0ACC3BX20</accession>
<organism evidence="1 2">
    <name type="scientific">Pyropia yezoensis</name>
    <name type="common">Susabi-nori</name>
    <name type="synonym">Porphyra yezoensis</name>
    <dbReference type="NCBI Taxonomy" id="2788"/>
    <lineage>
        <taxon>Eukaryota</taxon>
        <taxon>Rhodophyta</taxon>
        <taxon>Bangiophyceae</taxon>
        <taxon>Bangiales</taxon>
        <taxon>Bangiaceae</taxon>
        <taxon>Pyropia</taxon>
    </lineage>
</organism>
<comment type="caution">
    <text evidence="1">The sequence shown here is derived from an EMBL/GenBank/DDBJ whole genome shotgun (WGS) entry which is preliminary data.</text>
</comment>
<name>A0ACC3BX20_PYRYE</name>
<evidence type="ECO:0000313" key="2">
    <source>
        <dbReference type="Proteomes" id="UP000798662"/>
    </source>
</evidence>
<proteinExistence type="predicted"/>
<reference evidence="1" key="1">
    <citation type="submission" date="2019-11" db="EMBL/GenBank/DDBJ databases">
        <title>Nori genome reveals adaptations in red seaweeds to the harsh intertidal environment.</title>
        <authorList>
            <person name="Wang D."/>
            <person name="Mao Y."/>
        </authorList>
    </citation>
    <scope>NUCLEOTIDE SEQUENCE</scope>
    <source>
        <tissue evidence="1">Gametophyte</tissue>
    </source>
</reference>